<feature type="compositionally biased region" description="Basic residues" evidence="1">
    <location>
        <begin position="88"/>
        <end position="105"/>
    </location>
</feature>
<name>A0A7W4I8Y6_GLUDI</name>
<dbReference type="AlphaFoldDB" id="A0A7W4I8Y6"/>
<dbReference type="EMBL" id="JABEQG010000085">
    <property type="protein sequence ID" value="MBB2158416.1"/>
    <property type="molecule type" value="Genomic_DNA"/>
</dbReference>
<dbReference type="Proteomes" id="UP000550787">
    <property type="component" value="Unassembled WGS sequence"/>
</dbReference>
<dbReference type="Gene3D" id="1.10.357.10">
    <property type="entry name" value="Tetracycline Repressor, domain 2"/>
    <property type="match status" value="1"/>
</dbReference>
<evidence type="ECO:0000256" key="1">
    <source>
        <dbReference type="SAM" id="MobiDB-lite"/>
    </source>
</evidence>
<protein>
    <submittedName>
        <fullName evidence="2">Uncharacterized protein</fullName>
    </submittedName>
</protein>
<sequence>MTVLMAAAERGATAHALAEELEVPPGAPLALIRDAAYAWDTGRRDAQTAEGRALTIARPLWGPPTHKVTSTEIASKAGVSIATLHNHLGGRRAAQRRKGKEKGNA</sequence>
<dbReference type="RefSeq" id="WP_183116749.1">
    <property type="nucleotide sequence ID" value="NZ_JABEQG010000085.1"/>
</dbReference>
<organism evidence="2 3">
    <name type="scientific">Gluconacetobacter diazotrophicus</name>
    <name type="common">Acetobacter diazotrophicus</name>
    <dbReference type="NCBI Taxonomy" id="33996"/>
    <lineage>
        <taxon>Bacteria</taxon>
        <taxon>Pseudomonadati</taxon>
        <taxon>Pseudomonadota</taxon>
        <taxon>Alphaproteobacteria</taxon>
        <taxon>Acetobacterales</taxon>
        <taxon>Acetobacteraceae</taxon>
        <taxon>Gluconacetobacter</taxon>
    </lineage>
</organism>
<comment type="caution">
    <text evidence="2">The sequence shown here is derived from an EMBL/GenBank/DDBJ whole genome shotgun (WGS) entry which is preliminary data.</text>
</comment>
<proteinExistence type="predicted"/>
<accession>A0A7W4I8Y6</accession>
<feature type="region of interest" description="Disordered" evidence="1">
    <location>
        <begin position="84"/>
        <end position="105"/>
    </location>
</feature>
<evidence type="ECO:0000313" key="2">
    <source>
        <dbReference type="EMBL" id="MBB2158416.1"/>
    </source>
</evidence>
<evidence type="ECO:0000313" key="3">
    <source>
        <dbReference type="Proteomes" id="UP000550787"/>
    </source>
</evidence>
<reference evidence="2 3" key="1">
    <citation type="submission" date="2020-04" db="EMBL/GenBank/DDBJ databases">
        <title>Description of novel Gluconacetobacter.</title>
        <authorList>
            <person name="Sombolestani A."/>
        </authorList>
    </citation>
    <scope>NUCLEOTIDE SEQUENCE [LARGE SCALE GENOMIC DNA]</scope>
    <source>
        <strain evidence="2 3">LMG 7603</strain>
    </source>
</reference>
<gene>
    <name evidence="2" type="ORF">HLH33_19330</name>
</gene>